<keyword evidence="3" id="KW-1185">Reference proteome</keyword>
<accession>A0A9Q1MSW0</accession>
<dbReference type="PANTHER" id="PTHR12741">
    <property type="entry name" value="LYST-INTERACTING PROTEIN LIP5 DOPAMINE RESPONSIVE PROTEIN DRG-1"/>
    <property type="match status" value="1"/>
</dbReference>
<sequence>MVIIAWNQSGSLAVIFDADVFKSVLSIFITAAILNALRATLDIVLTFCVVVMPVAYSKSVQDPAGVLRFFSNLGSVIENESLYYYCVAIYLIPEILAAFLFFFPFLRGNPWSAQTGESSPSLCGVLSLSFMLEEA</sequence>
<organism evidence="2 3">
    <name type="scientific">Anisodus acutangulus</name>
    <dbReference type="NCBI Taxonomy" id="402998"/>
    <lineage>
        <taxon>Eukaryota</taxon>
        <taxon>Viridiplantae</taxon>
        <taxon>Streptophyta</taxon>
        <taxon>Embryophyta</taxon>
        <taxon>Tracheophyta</taxon>
        <taxon>Spermatophyta</taxon>
        <taxon>Magnoliopsida</taxon>
        <taxon>eudicotyledons</taxon>
        <taxon>Gunneridae</taxon>
        <taxon>Pentapetalae</taxon>
        <taxon>asterids</taxon>
        <taxon>lamiids</taxon>
        <taxon>Solanales</taxon>
        <taxon>Solanaceae</taxon>
        <taxon>Solanoideae</taxon>
        <taxon>Hyoscyameae</taxon>
        <taxon>Anisodus</taxon>
    </lineage>
</organism>
<feature type="transmembrane region" description="Helical" evidence="1">
    <location>
        <begin position="12"/>
        <end position="34"/>
    </location>
</feature>
<dbReference type="GO" id="GO:0005886">
    <property type="term" value="C:plasma membrane"/>
    <property type="evidence" value="ECO:0007669"/>
    <property type="project" value="TreeGrafter"/>
</dbReference>
<proteinExistence type="predicted"/>
<dbReference type="PANTHER" id="PTHR12741:SF16">
    <property type="entry name" value="CALLOSE SYNTHASE 7"/>
    <property type="match status" value="1"/>
</dbReference>
<feature type="transmembrane region" description="Helical" evidence="1">
    <location>
        <begin position="82"/>
        <end position="106"/>
    </location>
</feature>
<dbReference type="OrthoDB" id="1750268at2759"/>
<feature type="transmembrane region" description="Helical" evidence="1">
    <location>
        <begin position="39"/>
        <end position="56"/>
    </location>
</feature>
<dbReference type="GO" id="GO:0003843">
    <property type="term" value="F:1,3-beta-D-glucan synthase activity"/>
    <property type="evidence" value="ECO:0007669"/>
    <property type="project" value="TreeGrafter"/>
</dbReference>
<protein>
    <submittedName>
        <fullName evidence="2">Uncharacterized protein</fullName>
    </submittedName>
</protein>
<dbReference type="EMBL" id="JAJAGQ010000003">
    <property type="protein sequence ID" value="KAJ8567935.1"/>
    <property type="molecule type" value="Genomic_DNA"/>
</dbReference>
<evidence type="ECO:0000313" key="2">
    <source>
        <dbReference type="EMBL" id="KAJ8567935.1"/>
    </source>
</evidence>
<comment type="caution">
    <text evidence="2">The sequence shown here is derived from an EMBL/GenBank/DDBJ whole genome shotgun (WGS) entry which is preliminary data.</text>
</comment>
<dbReference type="Proteomes" id="UP001152561">
    <property type="component" value="Unassembled WGS sequence"/>
</dbReference>
<reference evidence="3" key="1">
    <citation type="journal article" date="2023" name="Proc. Natl. Acad. Sci. U.S.A.">
        <title>Genomic and structural basis for evolution of tropane alkaloid biosynthesis.</title>
        <authorList>
            <person name="Wanga Y.-J."/>
            <person name="Taina T."/>
            <person name="Yua J.-Y."/>
            <person name="Lia J."/>
            <person name="Xua B."/>
            <person name="Chenc J."/>
            <person name="D'Auriad J.C."/>
            <person name="Huanga J.-P."/>
            <person name="Huanga S.-X."/>
        </authorList>
    </citation>
    <scope>NUCLEOTIDE SEQUENCE [LARGE SCALE GENOMIC DNA]</scope>
    <source>
        <strain evidence="3">cv. KIB-2019</strain>
    </source>
</reference>
<keyword evidence="1" id="KW-0472">Membrane</keyword>
<name>A0A9Q1MSW0_9SOLA</name>
<keyword evidence="1" id="KW-1133">Transmembrane helix</keyword>
<gene>
    <name evidence="2" type="ORF">K7X08_020657</name>
</gene>
<keyword evidence="1" id="KW-0812">Transmembrane</keyword>
<evidence type="ECO:0000256" key="1">
    <source>
        <dbReference type="SAM" id="Phobius"/>
    </source>
</evidence>
<evidence type="ECO:0000313" key="3">
    <source>
        <dbReference type="Proteomes" id="UP001152561"/>
    </source>
</evidence>
<dbReference type="AlphaFoldDB" id="A0A9Q1MSW0"/>